<accession>A0A9J6DWJ0</accession>
<name>A0A9J6DWJ0_RHIMP</name>
<proteinExistence type="predicted"/>
<evidence type="ECO:0000313" key="2">
    <source>
        <dbReference type="EMBL" id="KAH8026382.1"/>
    </source>
</evidence>
<keyword evidence="1" id="KW-0175">Coiled coil</keyword>
<dbReference type="PANTHER" id="PTHR37162:SF1">
    <property type="entry name" value="BED-TYPE DOMAIN-CONTAINING PROTEIN"/>
    <property type="match status" value="1"/>
</dbReference>
<evidence type="ECO:0008006" key="4">
    <source>
        <dbReference type="Google" id="ProtNLM"/>
    </source>
</evidence>
<sequence>MIQSTLDLHSATAVSLQEKVTKAETLLALSVVSSNLPYTFGDVATAKYPPMFPDSETAKGFQCGRKKLSYTISDGLGPYFKAKVIKELDIPDTFYSIMIDESPIPEAKVQQLDVLVRYYSTNTENVVVEHLQSFHLGHATADELFSCIEDALSDVRKNNMICFYSDGPNVMKSLKRMLKTEVSPNMVDIGECGLHKVHNAFAAGLDSFGAEVESLVTDVHYYFMFATRHADMKDLQRDLGVPQLEFLRHVSSRWLTLLPSVERVLKSYDALTAFFSKAGQPRSSLSMRHGRLSSAFSDKALQAKLLFLRNAAQIFDRFQTLFQSKDPLVHVVYDEMVALVKQVLGRFVRQEPFSTASGAQLKELDVHSAANWKAKPEIGLDTELSMVQWNPTEKKAFYIGARAFYIACAKHLISRLPLDNKLLFHLKFLNPAIEGSSTTPSLCYVANSLPQVIPPCDVSSLTDEWNSLICETSDWESSPNVVTHLVSMFSLQTPAGQAKYPKVTKLVKAVLSLPHGNADCERGFSENKQTVHHRSTLSIASISSLRQTKAFMKRYSGDATKVPLTRDIQRSVEKSYKVYRERIERENAATFQKRKHEEEELSEHCERKKLINEKSSLQNRLSSLKALLASSQELISEGLAAKDMDKVESGNVLLGDVNSKLPSVLERIKAVDLALQSMKAT</sequence>
<dbReference type="Proteomes" id="UP000821866">
    <property type="component" value="Unassembled WGS sequence"/>
</dbReference>
<dbReference type="PANTHER" id="PTHR37162">
    <property type="entry name" value="HAT FAMILY DIMERISATION DOMAINCONTAINING PROTEIN-RELATED"/>
    <property type="match status" value="1"/>
</dbReference>
<dbReference type="VEuPathDB" id="VectorBase:LOC119167821"/>
<dbReference type="EMBL" id="JABSTU010000007">
    <property type="protein sequence ID" value="KAH8026382.1"/>
    <property type="molecule type" value="Genomic_DNA"/>
</dbReference>
<dbReference type="SUPFAM" id="SSF53098">
    <property type="entry name" value="Ribonuclease H-like"/>
    <property type="match status" value="1"/>
</dbReference>
<comment type="caution">
    <text evidence="2">The sequence shown here is derived from an EMBL/GenBank/DDBJ whole genome shotgun (WGS) entry which is preliminary data.</text>
</comment>
<feature type="coiled-coil region" evidence="1">
    <location>
        <begin position="580"/>
        <end position="634"/>
    </location>
</feature>
<reference evidence="2" key="1">
    <citation type="journal article" date="2020" name="Cell">
        <title>Large-Scale Comparative Analyses of Tick Genomes Elucidate Their Genetic Diversity and Vector Capacities.</title>
        <authorList>
            <consortium name="Tick Genome and Microbiome Consortium (TIGMIC)"/>
            <person name="Jia N."/>
            <person name="Wang J."/>
            <person name="Shi W."/>
            <person name="Du L."/>
            <person name="Sun Y."/>
            <person name="Zhan W."/>
            <person name="Jiang J.F."/>
            <person name="Wang Q."/>
            <person name="Zhang B."/>
            <person name="Ji P."/>
            <person name="Bell-Sakyi L."/>
            <person name="Cui X.M."/>
            <person name="Yuan T.T."/>
            <person name="Jiang B.G."/>
            <person name="Yang W.F."/>
            <person name="Lam T.T."/>
            <person name="Chang Q.C."/>
            <person name="Ding S.J."/>
            <person name="Wang X.J."/>
            <person name="Zhu J.G."/>
            <person name="Ruan X.D."/>
            <person name="Zhao L."/>
            <person name="Wei J.T."/>
            <person name="Ye R.Z."/>
            <person name="Que T.C."/>
            <person name="Du C.H."/>
            <person name="Zhou Y.H."/>
            <person name="Cheng J.X."/>
            <person name="Dai P.F."/>
            <person name="Guo W.B."/>
            <person name="Han X.H."/>
            <person name="Huang E.J."/>
            <person name="Li L.F."/>
            <person name="Wei W."/>
            <person name="Gao Y.C."/>
            <person name="Liu J.Z."/>
            <person name="Shao H.Z."/>
            <person name="Wang X."/>
            <person name="Wang C.C."/>
            <person name="Yang T.C."/>
            <person name="Huo Q.B."/>
            <person name="Li W."/>
            <person name="Chen H.Y."/>
            <person name="Chen S.E."/>
            <person name="Zhou L.G."/>
            <person name="Ni X.B."/>
            <person name="Tian J.H."/>
            <person name="Sheng Y."/>
            <person name="Liu T."/>
            <person name="Pan Y.S."/>
            <person name="Xia L.Y."/>
            <person name="Li J."/>
            <person name="Zhao F."/>
            <person name="Cao W.C."/>
        </authorList>
    </citation>
    <scope>NUCLEOTIDE SEQUENCE</scope>
    <source>
        <strain evidence="2">Rmic-2018</strain>
    </source>
</reference>
<dbReference type="AlphaFoldDB" id="A0A9J6DWJ0"/>
<dbReference type="InterPro" id="IPR012337">
    <property type="entry name" value="RNaseH-like_sf"/>
</dbReference>
<gene>
    <name evidence="2" type="ORF">HPB51_020366</name>
</gene>
<keyword evidence="3" id="KW-1185">Reference proteome</keyword>
<evidence type="ECO:0000256" key="1">
    <source>
        <dbReference type="SAM" id="Coils"/>
    </source>
</evidence>
<evidence type="ECO:0000313" key="3">
    <source>
        <dbReference type="Proteomes" id="UP000821866"/>
    </source>
</evidence>
<protein>
    <recommendedName>
        <fullName evidence="4">HAT C-terminal dimerisation domain-containing protein</fullName>
    </recommendedName>
</protein>
<organism evidence="2 3">
    <name type="scientific">Rhipicephalus microplus</name>
    <name type="common">Cattle tick</name>
    <name type="synonym">Boophilus microplus</name>
    <dbReference type="NCBI Taxonomy" id="6941"/>
    <lineage>
        <taxon>Eukaryota</taxon>
        <taxon>Metazoa</taxon>
        <taxon>Ecdysozoa</taxon>
        <taxon>Arthropoda</taxon>
        <taxon>Chelicerata</taxon>
        <taxon>Arachnida</taxon>
        <taxon>Acari</taxon>
        <taxon>Parasitiformes</taxon>
        <taxon>Ixodida</taxon>
        <taxon>Ixodoidea</taxon>
        <taxon>Ixodidae</taxon>
        <taxon>Rhipicephalinae</taxon>
        <taxon>Rhipicephalus</taxon>
        <taxon>Boophilus</taxon>
    </lineage>
</organism>
<reference evidence="2" key="2">
    <citation type="submission" date="2021-09" db="EMBL/GenBank/DDBJ databases">
        <authorList>
            <person name="Jia N."/>
            <person name="Wang J."/>
            <person name="Shi W."/>
            <person name="Du L."/>
            <person name="Sun Y."/>
            <person name="Zhan W."/>
            <person name="Jiang J."/>
            <person name="Wang Q."/>
            <person name="Zhang B."/>
            <person name="Ji P."/>
            <person name="Sakyi L.B."/>
            <person name="Cui X."/>
            <person name="Yuan T."/>
            <person name="Jiang B."/>
            <person name="Yang W."/>
            <person name="Lam T.T.-Y."/>
            <person name="Chang Q."/>
            <person name="Ding S."/>
            <person name="Wang X."/>
            <person name="Zhu J."/>
            <person name="Ruan X."/>
            <person name="Zhao L."/>
            <person name="Wei J."/>
            <person name="Que T."/>
            <person name="Du C."/>
            <person name="Cheng J."/>
            <person name="Dai P."/>
            <person name="Han X."/>
            <person name="Huang E."/>
            <person name="Gao Y."/>
            <person name="Liu J."/>
            <person name="Shao H."/>
            <person name="Ye R."/>
            <person name="Li L."/>
            <person name="Wei W."/>
            <person name="Wang X."/>
            <person name="Wang C."/>
            <person name="Huo Q."/>
            <person name="Li W."/>
            <person name="Guo W."/>
            <person name="Chen H."/>
            <person name="Chen S."/>
            <person name="Zhou L."/>
            <person name="Zhou L."/>
            <person name="Ni X."/>
            <person name="Tian J."/>
            <person name="Zhou Y."/>
            <person name="Sheng Y."/>
            <person name="Liu T."/>
            <person name="Pan Y."/>
            <person name="Xia L."/>
            <person name="Li J."/>
            <person name="Zhao F."/>
            <person name="Cao W."/>
        </authorList>
    </citation>
    <scope>NUCLEOTIDE SEQUENCE</scope>
    <source>
        <strain evidence="2">Rmic-2018</strain>
        <tissue evidence="2">Larvae</tissue>
    </source>
</reference>